<sequence length="185" mass="20972">MKFRRERRYNELDRVEQIFDGQRSRSPRELEPLDRGLKKQLRTAETATETAGQGGGGGGRGGEHEQQANTGKKKKAKKKKKKRKKRRRKAHQVPQRSNQEISRRAEVSSQSDDETREEGEPDGPGRNTYSPRDRIDEILSSGLGPGPRPGSCRGFTRGSVDEKVKGQRVEHRGNRTRNGVETAWQ</sequence>
<evidence type="ECO:0000256" key="1">
    <source>
        <dbReference type="SAM" id="MobiDB-lite"/>
    </source>
</evidence>
<name>A0AA40G825_9HYME</name>
<dbReference type="AlphaFoldDB" id="A0AA40G825"/>
<feature type="compositionally biased region" description="Polar residues" evidence="1">
    <location>
        <begin position="176"/>
        <end position="185"/>
    </location>
</feature>
<protein>
    <submittedName>
        <fullName evidence="2">Uncharacterized protein</fullName>
    </submittedName>
</protein>
<evidence type="ECO:0000313" key="2">
    <source>
        <dbReference type="EMBL" id="KAK1132817.1"/>
    </source>
</evidence>
<feature type="region of interest" description="Disordered" evidence="1">
    <location>
        <begin position="18"/>
        <end position="185"/>
    </location>
</feature>
<feature type="compositionally biased region" description="Basic residues" evidence="1">
    <location>
        <begin position="71"/>
        <end position="91"/>
    </location>
</feature>
<organism evidence="2 3">
    <name type="scientific">Melipona bicolor</name>
    <dbReference type="NCBI Taxonomy" id="60889"/>
    <lineage>
        <taxon>Eukaryota</taxon>
        <taxon>Metazoa</taxon>
        <taxon>Ecdysozoa</taxon>
        <taxon>Arthropoda</taxon>
        <taxon>Hexapoda</taxon>
        <taxon>Insecta</taxon>
        <taxon>Pterygota</taxon>
        <taxon>Neoptera</taxon>
        <taxon>Endopterygota</taxon>
        <taxon>Hymenoptera</taxon>
        <taxon>Apocrita</taxon>
        <taxon>Aculeata</taxon>
        <taxon>Apoidea</taxon>
        <taxon>Anthophila</taxon>
        <taxon>Apidae</taxon>
        <taxon>Melipona</taxon>
    </lineage>
</organism>
<dbReference type="Proteomes" id="UP001177670">
    <property type="component" value="Unassembled WGS sequence"/>
</dbReference>
<proteinExistence type="predicted"/>
<feature type="compositionally biased region" description="Basic and acidic residues" evidence="1">
    <location>
        <begin position="18"/>
        <end position="37"/>
    </location>
</feature>
<keyword evidence="3" id="KW-1185">Reference proteome</keyword>
<evidence type="ECO:0000313" key="3">
    <source>
        <dbReference type="Proteomes" id="UP001177670"/>
    </source>
</evidence>
<accession>A0AA40G825</accession>
<reference evidence="2" key="1">
    <citation type="submission" date="2021-10" db="EMBL/GenBank/DDBJ databases">
        <title>Melipona bicolor Genome sequencing and assembly.</title>
        <authorList>
            <person name="Araujo N.S."/>
            <person name="Arias M.C."/>
        </authorList>
    </citation>
    <scope>NUCLEOTIDE SEQUENCE</scope>
    <source>
        <strain evidence="2">USP_2M_L1-L4_2017</strain>
        <tissue evidence="2">Whole body</tissue>
    </source>
</reference>
<feature type="compositionally biased region" description="Basic and acidic residues" evidence="1">
    <location>
        <begin position="159"/>
        <end position="173"/>
    </location>
</feature>
<comment type="caution">
    <text evidence="2">The sequence shown here is derived from an EMBL/GenBank/DDBJ whole genome shotgun (WGS) entry which is preliminary data.</text>
</comment>
<dbReference type="EMBL" id="JAHYIQ010000004">
    <property type="protein sequence ID" value="KAK1132817.1"/>
    <property type="molecule type" value="Genomic_DNA"/>
</dbReference>
<feature type="compositionally biased region" description="Acidic residues" evidence="1">
    <location>
        <begin position="111"/>
        <end position="121"/>
    </location>
</feature>
<gene>
    <name evidence="2" type="ORF">K0M31_014189</name>
</gene>